<sequence length="142" mass="14884">MVASDGVGAGQMQWKKLFAASTPQSLGFYPPLISDEEMMMIGKLPIVLVLGASSISALGGVALQLQVGYVDVGASTSTSRAVTLEQPHVDFVVARLGPDLVQDSSTALIQIVDSLEQGAEPDFVASFVGHVHLELVLCSDLE</sequence>
<accession>A0ABR2P422</accession>
<proteinExistence type="predicted"/>
<dbReference type="EMBL" id="JBBPBN010000082">
    <property type="protein sequence ID" value="KAK8983187.1"/>
    <property type="molecule type" value="Genomic_DNA"/>
</dbReference>
<evidence type="ECO:0000313" key="2">
    <source>
        <dbReference type="Proteomes" id="UP001396334"/>
    </source>
</evidence>
<gene>
    <name evidence="1" type="ORF">V6N11_057940</name>
</gene>
<organism evidence="1 2">
    <name type="scientific">Hibiscus sabdariffa</name>
    <name type="common">roselle</name>
    <dbReference type="NCBI Taxonomy" id="183260"/>
    <lineage>
        <taxon>Eukaryota</taxon>
        <taxon>Viridiplantae</taxon>
        <taxon>Streptophyta</taxon>
        <taxon>Embryophyta</taxon>
        <taxon>Tracheophyta</taxon>
        <taxon>Spermatophyta</taxon>
        <taxon>Magnoliopsida</taxon>
        <taxon>eudicotyledons</taxon>
        <taxon>Gunneridae</taxon>
        <taxon>Pentapetalae</taxon>
        <taxon>rosids</taxon>
        <taxon>malvids</taxon>
        <taxon>Malvales</taxon>
        <taxon>Malvaceae</taxon>
        <taxon>Malvoideae</taxon>
        <taxon>Hibiscus</taxon>
    </lineage>
</organism>
<keyword evidence="2" id="KW-1185">Reference proteome</keyword>
<reference evidence="1 2" key="1">
    <citation type="journal article" date="2024" name="G3 (Bethesda)">
        <title>Genome assembly of Hibiscus sabdariffa L. provides insights into metabolisms of medicinal natural products.</title>
        <authorList>
            <person name="Kim T."/>
        </authorList>
    </citation>
    <scope>NUCLEOTIDE SEQUENCE [LARGE SCALE GENOMIC DNA]</scope>
    <source>
        <strain evidence="1">TK-2024</strain>
        <tissue evidence="1">Old leaves</tissue>
    </source>
</reference>
<comment type="caution">
    <text evidence="1">The sequence shown here is derived from an EMBL/GenBank/DDBJ whole genome shotgun (WGS) entry which is preliminary data.</text>
</comment>
<evidence type="ECO:0000313" key="1">
    <source>
        <dbReference type="EMBL" id="KAK8983187.1"/>
    </source>
</evidence>
<protein>
    <submittedName>
        <fullName evidence="1">Uncharacterized protein</fullName>
    </submittedName>
</protein>
<dbReference type="Proteomes" id="UP001396334">
    <property type="component" value="Unassembled WGS sequence"/>
</dbReference>
<name>A0ABR2P422_9ROSI</name>